<dbReference type="RefSeq" id="WP_271214952.1">
    <property type="nucleotide sequence ID" value="NZ_BAAAUZ010000006.1"/>
</dbReference>
<dbReference type="PANTHER" id="PTHR43433:SF5">
    <property type="entry name" value="AB HYDROLASE-1 DOMAIN-CONTAINING PROTEIN"/>
    <property type="match status" value="1"/>
</dbReference>
<sequence length="278" mass="29688">MATIEANGTTLYYERRGEGPSVVFISGATGDAGHWTEVADALADEFTVLTYDRRANSRSPRPEGWDAAPIDEQADDAADLLRALDLVPAVAYGNSSGAIILTSLTLRHPEVLRGAIFHEPPYAAVAAGGEAAGAQLQAVVEQGMAQGGPPVAMERFLRWVAGDEVFEALDDDLRTRMLGNGEVFFGLELADVMSYLPGEAELAEVGVPCVVAAGADNCDPASRHHWFCEASRWFADKLDAPFIETPGAHVPQVTHPRALAEMLRPILRKPPESARAGA</sequence>
<dbReference type="Proteomes" id="UP001143463">
    <property type="component" value="Unassembled WGS sequence"/>
</dbReference>
<accession>A0A9W6NZS4</accession>
<organism evidence="2 3">
    <name type="scientific">Pseudonocardia halophobica</name>
    <dbReference type="NCBI Taxonomy" id="29401"/>
    <lineage>
        <taxon>Bacteria</taxon>
        <taxon>Bacillati</taxon>
        <taxon>Actinomycetota</taxon>
        <taxon>Actinomycetes</taxon>
        <taxon>Pseudonocardiales</taxon>
        <taxon>Pseudonocardiaceae</taxon>
        <taxon>Pseudonocardia</taxon>
    </lineage>
</organism>
<comment type="caution">
    <text evidence="2">The sequence shown here is derived from an EMBL/GenBank/DDBJ whole genome shotgun (WGS) entry which is preliminary data.</text>
</comment>
<dbReference type="SUPFAM" id="SSF53474">
    <property type="entry name" value="alpha/beta-Hydrolases"/>
    <property type="match status" value="1"/>
</dbReference>
<reference evidence="2" key="1">
    <citation type="journal article" date="2014" name="Int. J. Syst. Evol. Microbiol.">
        <title>Complete genome sequence of Corynebacterium casei LMG S-19264T (=DSM 44701T), isolated from a smear-ripened cheese.</title>
        <authorList>
            <consortium name="US DOE Joint Genome Institute (JGI-PGF)"/>
            <person name="Walter F."/>
            <person name="Albersmeier A."/>
            <person name="Kalinowski J."/>
            <person name="Ruckert C."/>
        </authorList>
    </citation>
    <scope>NUCLEOTIDE SEQUENCE</scope>
    <source>
        <strain evidence="2">VKM Ac-1069</strain>
    </source>
</reference>
<reference evidence="2" key="2">
    <citation type="submission" date="2023-01" db="EMBL/GenBank/DDBJ databases">
        <authorList>
            <person name="Sun Q."/>
            <person name="Evtushenko L."/>
        </authorList>
    </citation>
    <scope>NUCLEOTIDE SEQUENCE</scope>
    <source>
        <strain evidence="2">VKM Ac-1069</strain>
    </source>
</reference>
<dbReference type="InterPro" id="IPR050471">
    <property type="entry name" value="AB_hydrolase"/>
</dbReference>
<dbReference type="GO" id="GO:0016787">
    <property type="term" value="F:hydrolase activity"/>
    <property type="evidence" value="ECO:0007669"/>
    <property type="project" value="UniProtKB-KW"/>
</dbReference>
<keyword evidence="3" id="KW-1185">Reference proteome</keyword>
<evidence type="ECO:0000313" key="3">
    <source>
        <dbReference type="Proteomes" id="UP001143463"/>
    </source>
</evidence>
<dbReference type="PANTHER" id="PTHR43433">
    <property type="entry name" value="HYDROLASE, ALPHA/BETA FOLD FAMILY PROTEIN"/>
    <property type="match status" value="1"/>
</dbReference>
<dbReference type="InterPro" id="IPR029058">
    <property type="entry name" value="AB_hydrolase_fold"/>
</dbReference>
<dbReference type="Pfam" id="PF12697">
    <property type="entry name" value="Abhydrolase_6"/>
    <property type="match status" value="1"/>
</dbReference>
<name>A0A9W6NZS4_9PSEU</name>
<evidence type="ECO:0000259" key="1">
    <source>
        <dbReference type="Pfam" id="PF12697"/>
    </source>
</evidence>
<gene>
    <name evidence="2" type="ORF">GCM10017577_63410</name>
</gene>
<proteinExistence type="predicted"/>
<dbReference type="Gene3D" id="3.40.50.1820">
    <property type="entry name" value="alpha/beta hydrolase"/>
    <property type="match status" value="1"/>
</dbReference>
<dbReference type="EMBL" id="BSFQ01000043">
    <property type="protein sequence ID" value="GLL15192.1"/>
    <property type="molecule type" value="Genomic_DNA"/>
</dbReference>
<evidence type="ECO:0000313" key="2">
    <source>
        <dbReference type="EMBL" id="GLL15192.1"/>
    </source>
</evidence>
<dbReference type="InterPro" id="IPR000073">
    <property type="entry name" value="AB_hydrolase_1"/>
</dbReference>
<keyword evidence="2" id="KW-0378">Hydrolase</keyword>
<dbReference type="AlphaFoldDB" id="A0A9W6NZS4"/>
<protein>
    <submittedName>
        <fullName evidence="2">Alpha/beta hydrolase</fullName>
    </submittedName>
</protein>
<feature type="domain" description="AB hydrolase-1" evidence="1">
    <location>
        <begin position="22"/>
        <end position="261"/>
    </location>
</feature>